<gene>
    <name evidence="9" type="ORF">FSB78_10775</name>
</gene>
<keyword evidence="2 4" id="KW-0378">Hydrolase</keyword>
<evidence type="ECO:0000256" key="2">
    <source>
        <dbReference type="ARBA" id="ARBA00022801"/>
    </source>
</evidence>
<dbReference type="InterPro" id="IPR030458">
    <property type="entry name" value="Glyco_hydro_31_AS"/>
</dbReference>
<dbReference type="GO" id="GO:0005975">
    <property type="term" value="P:carbohydrate metabolic process"/>
    <property type="evidence" value="ECO:0007669"/>
    <property type="project" value="InterPro"/>
</dbReference>
<evidence type="ECO:0000256" key="3">
    <source>
        <dbReference type="ARBA" id="ARBA00023295"/>
    </source>
</evidence>
<dbReference type="InterPro" id="IPR013780">
    <property type="entry name" value="Glyco_hydro_b"/>
</dbReference>
<evidence type="ECO:0000313" key="10">
    <source>
        <dbReference type="Proteomes" id="UP000321250"/>
    </source>
</evidence>
<dbReference type="Pfam" id="PF01055">
    <property type="entry name" value="Glyco_hydro_31_2nd"/>
    <property type="match status" value="1"/>
</dbReference>
<dbReference type="Pfam" id="PF13802">
    <property type="entry name" value="Gal_mutarotas_2"/>
    <property type="match status" value="1"/>
</dbReference>
<dbReference type="InterPro" id="IPR000322">
    <property type="entry name" value="Glyco_hydro_31_TIM"/>
</dbReference>
<dbReference type="InterPro" id="IPR025887">
    <property type="entry name" value="Glyco_hydro_31_N_dom"/>
</dbReference>
<dbReference type="GO" id="GO:0030246">
    <property type="term" value="F:carbohydrate binding"/>
    <property type="evidence" value="ECO:0007669"/>
    <property type="project" value="InterPro"/>
</dbReference>
<feature type="domain" description="Glycoside hydrolase family 31 TIM barrel" evidence="5">
    <location>
        <begin position="258"/>
        <end position="590"/>
    </location>
</feature>
<name>A0A5C6UF71_9SPHN</name>
<dbReference type="InterPro" id="IPR011013">
    <property type="entry name" value="Gal_mutarotase_sf_dom"/>
</dbReference>
<protein>
    <submittedName>
        <fullName evidence="9">DUF5110 domain-containing protein</fullName>
    </submittedName>
</protein>
<dbReference type="PANTHER" id="PTHR22762:SF120">
    <property type="entry name" value="HETEROGLYCAN GLUCOSIDASE 1"/>
    <property type="match status" value="1"/>
</dbReference>
<dbReference type="PANTHER" id="PTHR22762">
    <property type="entry name" value="ALPHA-GLUCOSIDASE"/>
    <property type="match status" value="1"/>
</dbReference>
<dbReference type="SUPFAM" id="SSF74650">
    <property type="entry name" value="Galactose mutarotase-like"/>
    <property type="match status" value="1"/>
</dbReference>
<dbReference type="OrthoDB" id="176168at2"/>
<feature type="domain" description="Glycoside hydrolase family 31 N-terminal" evidence="6">
    <location>
        <begin position="50"/>
        <end position="215"/>
    </location>
</feature>
<dbReference type="Gene3D" id="2.60.40.1180">
    <property type="entry name" value="Golgi alpha-mannosidase II"/>
    <property type="match status" value="2"/>
</dbReference>
<evidence type="ECO:0000313" key="9">
    <source>
        <dbReference type="EMBL" id="TXC71369.1"/>
    </source>
</evidence>
<dbReference type="Pfam" id="PF21365">
    <property type="entry name" value="Glyco_hydro_31_3rd"/>
    <property type="match status" value="1"/>
</dbReference>
<dbReference type="InterPro" id="IPR048395">
    <property type="entry name" value="Glyco_hydro_31_C"/>
</dbReference>
<dbReference type="SUPFAM" id="SSF51011">
    <property type="entry name" value="Glycosyl hydrolase domain"/>
    <property type="match status" value="1"/>
</dbReference>
<dbReference type="InterPro" id="IPR033403">
    <property type="entry name" value="DUF5110"/>
</dbReference>
<accession>A0A5C6UF71</accession>
<dbReference type="GO" id="GO:0004553">
    <property type="term" value="F:hydrolase activity, hydrolyzing O-glycosyl compounds"/>
    <property type="evidence" value="ECO:0007669"/>
    <property type="project" value="InterPro"/>
</dbReference>
<evidence type="ECO:0000256" key="4">
    <source>
        <dbReference type="RuleBase" id="RU361185"/>
    </source>
</evidence>
<dbReference type="SUPFAM" id="SSF51445">
    <property type="entry name" value="(Trans)glycosidases"/>
    <property type="match status" value="1"/>
</dbReference>
<proteinExistence type="inferred from homology"/>
<keyword evidence="3 4" id="KW-0326">Glycosidase</keyword>
<keyword evidence="10" id="KW-1185">Reference proteome</keyword>
<dbReference type="EMBL" id="VOQR01000001">
    <property type="protein sequence ID" value="TXC71369.1"/>
    <property type="molecule type" value="Genomic_DNA"/>
</dbReference>
<dbReference type="CDD" id="cd14752">
    <property type="entry name" value="GH31_N"/>
    <property type="match status" value="1"/>
</dbReference>
<evidence type="ECO:0000259" key="5">
    <source>
        <dbReference type="Pfam" id="PF01055"/>
    </source>
</evidence>
<feature type="domain" description="DUF5110" evidence="7">
    <location>
        <begin position="724"/>
        <end position="792"/>
    </location>
</feature>
<feature type="domain" description="Glycosyl hydrolase family 31 C-terminal" evidence="8">
    <location>
        <begin position="598"/>
        <end position="708"/>
    </location>
</feature>
<dbReference type="AlphaFoldDB" id="A0A5C6UF71"/>
<dbReference type="InterPro" id="IPR017853">
    <property type="entry name" value="GH"/>
</dbReference>
<evidence type="ECO:0000259" key="6">
    <source>
        <dbReference type="Pfam" id="PF13802"/>
    </source>
</evidence>
<dbReference type="RefSeq" id="WP_147082590.1">
    <property type="nucleotide sequence ID" value="NZ_VOQR01000001.1"/>
</dbReference>
<dbReference type="CDD" id="cd06604">
    <property type="entry name" value="GH31_glucosidase_II_MalA"/>
    <property type="match status" value="1"/>
</dbReference>
<sequence>MTLTALLLAATAIGATPPMQQTQAQTAPAAAPTLTPRSDGVEVRAGATMMRVTAMTDGLIRVRVAKDGVYAEDASWAVSAELRRRKAAVTATPDGFTTASVRVRIGAGGAVTFETLDGRVISADAAAPRVDGTAFTIAKTLPIAEHVYGMGDKTQGLDRRGHGFVDWNTDAFGFSSADDPIYKSIPFFIGTGAGGASGGGSYGILLDNSYRTWFDFGHRDAETLSFGGPDGPIDYYFIAGPSIAEVTRRYADLTGHAPLAPKWALGYQQSRYSYGSADEVRQIAARLRADRVPTDVIWLDIGYQDRNRPFTTDAKTFPDLPKLATEMKADGIKLVAITDLHIAKVDSGYAPYQDGMKADAFIKNADGTPYVAPVWPGPSVFPDFTKTAARTWWGTQYKGFLDAGIAGFWNDMNEPAIFETPTKTMPLDTRHRIDSDDFASRVTDHREAHNVYGMLNTRATYDGLLKLRPDERPFVMTRASYAGGQRYAVTWTGDNSATWDHLKLSVQQIINLGLSGFGYSAADVSGFAGGPSPDLLTRWTEIGAFTPVFRNHSATGTPRVEPWVDGPDHLAIRRRFIEERYRLMPYFYALADQNSRLGDPIMRPVFYDYPSAMTASCDQSMAFTLGKSLLIAPPPKPESPQVYDVCLPAGGWYDYWTGQRVGTPEPAAAGPIQSATQAVPTARSFGDRVIETPRLDHLPVFVRAGTILPRQPLVQSTSETPTGPLTLDVYPGADCSGTLYEDDGVSLAYARGRYFRQAIRCEVVGNRMTISFAKPQGNHTPWWRSVAVTVHDWTGTGTATVKGKRVANTTDSAARTSTIVLKAPTTPTAIVIDRAGAASQ</sequence>
<dbReference type="Gene3D" id="2.60.40.1760">
    <property type="entry name" value="glycosyl hydrolase (family 31)"/>
    <property type="match status" value="1"/>
</dbReference>
<comment type="similarity">
    <text evidence="1 4">Belongs to the glycosyl hydrolase 31 family.</text>
</comment>
<reference evidence="9 10" key="1">
    <citation type="journal article" date="2013" name="Antonie Van Leeuwenhoek">
        <title>Sphingomonas ginsenosidivorax sp. nov., with the ability to transform ginsenosides.</title>
        <authorList>
            <person name="Jin X.F."/>
            <person name="Kim J.K."/>
            <person name="Liu Q.M."/>
            <person name="Kang M.S."/>
            <person name="He D."/>
            <person name="Jin F.X."/>
            <person name="Kim S.C."/>
            <person name="Im W.T."/>
        </authorList>
    </citation>
    <scope>NUCLEOTIDE SEQUENCE [LARGE SCALE GENOMIC DNA]</scope>
    <source>
        <strain evidence="9 10">KHI67</strain>
    </source>
</reference>
<dbReference type="Proteomes" id="UP000321250">
    <property type="component" value="Unassembled WGS sequence"/>
</dbReference>
<comment type="caution">
    <text evidence="9">The sequence shown here is derived from an EMBL/GenBank/DDBJ whole genome shotgun (WGS) entry which is preliminary data.</text>
</comment>
<dbReference type="PROSITE" id="PS00129">
    <property type="entry name" value="GLYCOSYL_HYDROL_F31_1"/>
    <property type="match status" value="1"/>
</dbReference>
<dbReference type="Gene3D" id="3.20.20.80">
    <property type="entry name" value="Glycosidases"/>
    <property type="match status" value="1"/>
</dbReference>
<organism evidence="9 10">
    <name type="scientific">Sphingomonas ginsenosidivorax</name>
    <dbReference type="NCBI Taxonomy" id="862135"/>
    <lineage>
        <taxon>Bacteria</taxon>
        <taxon>Pseudomonadati</taxon>
        <taxon>Pseudomonadota</taxon>
        <taxon>Alphaproteobacteria</taxon>
        <taxon>Sphingomonadales</taxon>
        <taxon>Sphingomonadaceae</taxon>
        <taxon>Sphingomonas</taxon>
    </lineage>
</organism>
<evidence type="ECO:0000259" key="8">
    <source>
        <dbReference type="Pfam" id="PF21365"/>
    </source>
</evidence>
<evidence type="ECO:0000256" key="1">
    <source>
        <dbReference type="ARBA" id="ARBA00007806"/>
    </source>
</evidence>
<dbReference type="Pfam" id="PF17137">
    <property type="entry name" value="DUF5110"/>
    <property type="match status" value="1"/>
</dbReference>
<evidence type="ECO:0000259" key="7">
    <source>
        <dbReference type="Pfam" id="PF17137"/>
    </source>
</evidence>